<dbReference type="Pfam" id="PF07963">
    <property type="entry name" value="N_methyl"/>
    <property type="match status" value="1"/>
</dbReference>
<proteinExistence type="predicted"/>
<dbReference type="PRINTS" id="PR00813">
    <property type="entry name" value="BCTERIALGSPG"/>
</dbReference>
<dbReference type="Gene3D" id="3.30.700.10">
    <property type="entry name" value="Glycoprotein, Type 4 Pilin"/>
    <property type="match status" value="1"/>
</dbReference>
<feature type="transmembrane region" description="Helical" evidence="2">
    <location>
        <begin position="7"/>
        <end position="27"/>
    </location>
</feature>
<dbReference type="InterPro" id="IPR031982">
    <property type="entry name" value="PilE-like"/>
</dbReference>
<dbReference type="eggNOG" id="COG4968">
    <property type="taxonomic scope" value="Bacteria"/>
</dbReference>
<dbReference type="InterPro" id="IPR045584">
    <property type="entry name" value="Pilin-like"/>
</dbReference>
<dbReference type="NCBIfam" id="TIGR02532">
    <property type="entry name" value="IV_pilin_GFxxxE"/>
    <property type="match status" value="1"/>
</dbReference>
<name>A0A024HMQ5_PSEKB</name>
<keyword evidence="2" id="KW-1133">Transmembrane helix</keyword>
<dbReference type="GO" id="GO:0043683">
    <property type="term" value="P:type IV pilus assembly"/>
    <property type="evidence" value="ECO:0007669"/>
    <property type="project" value="InterPro"/>
</dbReference>
<evidence type="ECO:0000313" key="4">
    <source>
        <dbReference type="Proteomes" id="UP000025241"/>
    </source>
</evidence>
<evidence type="ECO:0000256" key="1">
    <source>
        <dbReference type="ARBA" id="ARBA00022481"/>
    </source>
</evidence>
<dbReference type="HOGENOM" id="CLU_091705_6_1_6"/>
<dbReference type="InterPro" id="IPR012902">
    <property type="entry name" value="N_methyl_site"/>
</dbReference>
<evidence type="ECO:0000256" key="2">
    <source>
        <dbReference type="SAM" id="Phobius"/>
    </source>
</evidence>
<dbReference type="InterPro" id="IPR000983">
    <property type="entry name" value="Bac_GSPG_pilin"/>
</dbReference>
<keyword evidence="4" id="KW-1185">Reference proteome</keyword>
<sequence length="138" mass="14378">MNKQRGFTLLELMIAVVVVAILAAIALPNYTAYVRRTACEDVKGTLTGAAGLMERYRAQNNSYAGADLGAYAQSPVDSTAIFTISLENLTSTSYDLKASPVAGGVMAGKGELYLSSNGVRSGEAGTAMANAWSSCRGI</sequence>
<keyword evidence="2" id="KW-0472">Membrane</keyword>
<dbReference type="Pfam" id="PF16732">
    <property type="entry name" value="ComP_DUS"/>
    <property type="match status" value="1"/>
</dbReference>
<dbReference type="PROSITE" id="PS00409">
    <property type="entry name" value="PROKAR_NTER_METHYL"/>
    <property type="match status" value="1"/>
</dbReference>
<dbReference type="GO" id="GO:0015628">
    <property type="term" value="P:protein secretion by the type II secretion system"/>
    <property type="evidence" value="ECO:0007669"/>
    <property type="project" value="InterPro"/>
</dbReference>
<organism evidence="3 4">
    <name type="scientific">Pseudomonas knackmussii (strain DSM 6978 / CCUG 54928 / LMG 23759 / B13)</name>
    <dbReference type="NCBI Taxonomy" id="1301098"/>
    <lineage>
        <taxon>Bacteria</taxon>
        <taxon>Pseudomonadati</taxon>
        <taxon>Pseudomonadota</taxon>
        <taxon>Gammaproteobacteria</taxon>
        <taxon>Pseudomonadales</taxon>
        <taxon>Pseudomonadaceae</taxon>
        <taxon>Pseudomonas</taxon>
    </lineage>
</organism>
<dbReference type="RefSeq" id="WP_084166710.1">
    <property type="nucleotide sequence ID" value="NZ_HG322950.1"/>
</dbReference>
<reference evidence="3 4" key="1">
    <citation type="submission" date="2013-03" db="EMBL/GenBank/DDBJ databases">
        <authorList>
            <person name="Linke B."/>
        </authorList>
    </citation>
    <scope>NUCLEOTIDE SEQUENCE [LARGE SCALE GENOMIC DNA]</scope>
    <source>
        <strain evidence="3 4">B13</strain>
    </source>
</reference>
<dbReference type="SUPFAM" id="SSF54523">
    <property type="entry name" value="Pili subunits"/>
    <property type="match status" value="1"/>
</dbReference>
<accession>A0A024HMQ5</accession>
<dbReference type="OrthoDB" id="5296638at2"/>
<dbReference type="GO" id="GO:0015627">
    <property type="term" value="C:type II protein secretion system complex"/>
    <property type="evidence" value="ECO:0007669"/>
    <property type="project" value="InterPro"/>
</dbReference>
<dbReference type="EMBL" id="HG322950">
    <property type="protein sequence ID" value="CDF86116.1"/>
    <property type="molecule type" value="Genomic_DNA"/>
</dbReference>
<reference evidence="3 4" key="2">
    <citation type="submission" date="2014-05" db="EMBL/GenBank/DDBJ databases">
        <title>Genome sequence of the 3-chlorobenzoate degrading bacterium Pseudomonas knackmussii B13 shows multiple evidence for horizontal gene transfer.</title>
        <authorList>
            <person name="Miyazaki R."/>
            <person name="Bertelli C."/>
            <person name="Falquet L."/>
            <person name="Robinson-Rechavi M."/>
            <person name="Gharib W."/>
            <person name="Roy S."/>
            <person name="Van der Meer J.R."/>
        </authorList>
    </citation>
    <scope>NUCLEOTIDE SEQUENCE [LARGE SCALE GENOMIC DNA]</scope>
    <source>
        <strain evidence="3 4">B13</strain>
    </source>
</reference>
<dbReference type="KEGG" id="pkc:PKB_4796"/>
<keyword evidence="1" id="KW-0488">Methylation</keyword>
<protein>
    <submittedName>
        <fullName evidence="3">Uncharacterized protein</fullName>
    </submittedName>
</protein>
<gene>
    <name evidence="3" type="ORF">PKB_4796</name>
</gene>
<evidence type="ECO:0000313" key="3">
    <source>
        <dbReference type="EMBL" id="CDF86116.1"/>
    </source>
</evidence>
<keyword evidence="2" id="KW-0812">Transmembrane</keyword>
<dbReference type="AlphaFoldDB" id="A0A024HMQ5"/>
<dbReference type="STRING" id="1301098.PKB_4796"/>
<dbReference type="Proteomes" id="UP000025241">
    <property type="component" value="Chromosome I"/>
</dbReference>